<dbReference type="GO" id="GO:0004674">
    <property type="term" value="F:protein serine/threonine kinase activity"/>
    <property type="evidence" value="ECO:0007669"/>
    <property type="project" value="TreeGrafter"/>
</dbReference>
<dbReference type="EMBL" id="CAJOBB010002295">
    <property type="protein sequence ID" value="CAF3956479.1"/>
    <property type="molecule type" value="Genomic_DNA"/>
</dbReference>
<dbReference type="InterPro" id="IPR036465">
    <property type="entry name" value="vWFA_dom_sf"/>
</dbReference>
<organism evidence="1 2">
    <name type="scientific">Adineta steineri</name>
    <dbReference type="NCBI Taxonomy" id="433720"/>
    <lineage>
        <taxon>Eukaryota</taxon>
        <taxon>Metazoa</taxon>
        <taxon>Spiralia</taxon>
        <taxon>Gnathifera</taxon>
        <taxon>Rotifera</taxon>
        <taxon>Eurotatoria</taxon>
        <taxon>Bdelloidea</taxon>
        <taxon>Adinetida</taxon>
        <taxon>Adinetidae</taxon>
        <taxon>Adineta</taxon>
    </lineage>
</organism>
<dbReference type="InterPro" id="IPR052969">
    <property type="entry name" value="Thr-specific_kinase-like"/>
</dbReference>
<sequence>MSRRLAECIPQGGGDGPEAVVDALHAALNLSWRDATKICVLIVDAPPHGLDPNGDAFPNGCPCGRDPVRVVEEMAEERIILYTVGVEPSIALYRGYYQELSRRGRGEYIRLADANVLAQKIITDLRS</sequence>
<reference evidence="1" key="1">
    <citation type="submission" date="2021-02" db="EMBL/GenBank/DDBJ databases">
        <authorList>
            <person name="Nowell W R."/>
        </authorList>
    </citation>
    <scope>NUCLEOTIDE SEQUENCE</scope>
</reference>
<name>A0A819L4A7_9BILA</name>
<dbReference type="Proteomes" id="UP000663868">
    <property type="component" value="Unassembled WGS sequence"/>
</dbReference>
<gene>
    <name evidence="1" type="ORF">KXQ929_LOCUS25929</name>
</gene>
<comment type="caution">
    <text evidence="1">The sequence shown here is derived from an EMBL/GenBank/DDBJ whole genome shotgun (WGS) entry which is preliminary data.</text>
</comment>
<evidence type="ECO:0000313" key="1">
    <source>
        <dbReference type="EMBL" id="CAF3956479.1"/>
    </source>
</evidence>
<dbReference type="Gene3D" id="3.40.50.410">
    <property type="entry name" value="von Willebrand factor, type A domain"/>
    <property type="match status" value="1"/>
</dbReference>
<dbReference type="SUPFAM" id="SSF53300">
    <property type="entry name" value="vWA-like"/>
    <property type="match status" value="1"/>
</dbReference>
<dbReference type="AlphaFoldDB" id="A0A819L4A7"/>
<proteinExistence type="predicted"/>
<dbReference type="PANTHER" id="PTHR47763">
    <property type="entry name" value="ALPHA-PROTEIN KINASE VWKA"/>
    <property type="match status" value="1"/>
</dbReference>
<dbReference type="PANTHER" id="PTHR47763:SF1">
    <property type="entry name" value="DUF659 DOMAIN-CONTAINING PROTEIN"/>
    <property type="match status" value="1"/>
</dbReference>
<protein>
    <submittedName>
        <fullName evidence="1">Uncharacterized protein</fullName>
    </submittedName>
</protein>
<accession>A0A819L4A7</accession>
<dbReference type="GO" id="GO:0005737">
    <property type="term" value="C:cytoplasm"/>
    <property type="evidence" value="ECO:0007669"/>
    <property type="project" value="TreeGrafter"/>
</dbReference>
<evidence type="ECO:0000313" key="2">
    <source>
        <dbReference type="Proteomes" id="UP000663868"/>
    </source>
</evidence>